<dbReference type="PANTHER" id="PTHR33395:SF22">
    <property type="entry name" value="REVERSE TRANSCRIPTASE DOMAIN-CONTAINING PROTEIN"/>
    <property type="match status" value="1"/>
</dbReference>
<organism evidence="1 2">
    <name type="scientific">Hydra vulgaris</name>
    <name type="common">Hydra</name>
    <name type="synonym">Hydra attenuata</name>
    <dbReference type="NCBI Taxonomy" id="6087"/>
    <lineage>
        <taxon>Eukaryota</taxon>
        <taxon>Metazoa</taxon>
        <taxon>Cnidaria</taxon>
        <taxon>Hydrozoa</taxon>
        <taxon>Hydroidolina</taxon>
        <taxon>Anthoathecata</taxon>
        <taxon>Aplanulata</taxon>
        <taxon>Hydridae</taxon>
        <taxon>Hydra</taxon>
    </lineage>
</organism>
<keyword evidence="1" id="KW-1185">Reference proteome</keyword>
<gene>
    <name evidence="2" type="primary">LOC136089716</name>
</gene>
<dbReference type="SUPFAM" id="SSF56219">
    <property type="entry name" value="DNase I-like"/>
    <property type="match status" value="1"/>
</dbReference>
<evidence type="ECO:0000313" key="1">
    <source>
        <dbReference type="Proteomes" id="UP001652625"/>
    </source>
</evidence>
<evidence type="ECO:0000313" key="2">
    <source>
        <dbReference type="RefSeq" id="XP_065671854.1"/>
    </source>
</evidence>
<proteinExistence type="predicted"/>
<dbReference type="RefSeq" id="XP_065671854.1">
    <property type="nucleotide sequence ID" value="XM_065815782.1"/>
</dbReference>
<dbReference type="PANTHER" id="PTHR33395">
    <property type="entry name" value="TRANSCRIPTASE, PUTATIVE-RELATED-RELATED"/>
    <property type="match status" value="1"/>
</dbReference>
<sequence>MATETWFNAESMSNLDDFNIFRKDRINGRGGGVCIYTRKDLIAFEINSIELCYPDIEKIWCGLKYEFEKILVGWVYRPPNSANSSNLCKSILAAKRVYDNSAFTGFLLTGDFNYPNIKWVDDIFTGTCSDLNIIDLNSSEFHFKKTVNDCFLSQNVFFPTFQITDKDSTNILDLIFTEKSNCVSELTSNPPLRKIVHPHMILTWNNLISANIINKKFISSYIYKKGDNVNMLKYFNSINWKAVFEDRNINQCYEKFLELSTVAYITNLLNTNFQSVFTEDDNKALPSFDPITHVHCENDINKIISLKEILIQLKSLDKYKSCGNDGVHPFVLSTCSLSLSIPIEHIFKLSLKSGVVPKAWKDSNIITIF</sequence>
<name>A0ABM4DBW0_HYDVU</name>
<dbReference type="Proteomes" id="UP001652625">
    <property type="component" value="Chromosome 13"/>
</dbReference>
<reference evidence="2" key="1">
    <citation type="submission" date="2025-08" db="UniProtKB">
        <authorList>
            <consortium name="RefSeq"/>
        </authorList>
    </citation>
    <scope>IDENTIFICATION</scope>
</reference>
<accession>A0ABM4DBW0</accession>
<protein>
    <submittedName>
        <fullName evidence="2">Uncharacterized protein LOC136089716</fullName>
    </submittedName>
</protein>
<dbReference type="InterPro" id="IPR036691">
    <property type="entry name" value="Endo/exonu/phosph_ase_sf"/>
</dbReference>
<dbReference type="Gene3D" id="3.60.10.10">
    <property type="entry name" value="Endonuclease/exonuclease/phosphatase"/>
    <property type="match status" value="1"/>
</dbReference>
<dbReference type="GeneID" id="136089716"/>